<dbReference type="PANTHER" id="PTHR30055">
    <property type="entry name" value="HTH-TYPE TRANSCRIPTIONAL REGULATOR RUTR"/>
    <property type="match status" value="1"/>
</dbReference>
<dbReference type="InterPro" id="IPR041490">
    <property type="entry name" value="KstR2_TetR_C"/>
</dbReference>
<evidence type="ECO:0000256" key="2">
    <source>
        <dbReference type="PROSITE-ProRule" id="PRU00335"/>
    </source>
</evidence>
<dbReference type="Pfam" id="PF17932">
    <property type="entry name" value="TetR_C_24"/>
    <property type="match status" value="1"/>
</dbReference>
<evidence type="ECO:0000313" key="5">
    <source>
        <dbReference type="Proteomes" id="UP000662818"/>
    </source>
</evidence>
<evidence type="ECO:0000313" key="4">
    <source>
        <dbReference type="EMBL" id="QSR28808.1"/>
    </source>
</evidence>
<proteinExistence type="predicted"/>
<organism evidence="4 5">
    <name type="scientific">Nocardioides aromaticivorans</name>
    <dbReference type="NCBI Taxonomy" id="200618"/>
    <lineage>
        <taxon>Bacteria</taxon>
        <taxon>Bacillati</taxon>
        <taxon>Actinomycetota</taxon>
        <taxon>Actinomycetes</taxon>
        <taxon>Propionibacteriales</taxon>
        <taxon>Nocardioidaceae</taxon>
        <taxon>Nocardioides</taxon>
    </lineage>
</organism>
<dbReference type="InterPro" id="IPR009057">
    <property type="entry name" value="Homeodomain-like_sf"/>
</dbReference>
<dbReference type="PROSITE" id="PS50977">
    <property type="entry name" value="HTH_TETR_2"/>
    <property type="match status" value="1"/>
</dbReference>
<dbReference type="PRINTS" id="PR00455">
    <property type="entry name" value="HTHTETR"/>
</dbReference>
<protein>
    <submittedName>
        <fullName evidence="4">TetR family transcriptional regulator</fullName>
    </submittedName>
</protein>
<feature type="DNA-binding region" description="H-T-H motif" evidence="2">
    <location>
        <begin position="58"/>
        <end position="77"/>
    </location>
</feature>
<dbReference type="Proteomes" id="UP000662818">
    <property type="component" value="Chromosome"/>
</dbReference>
<name>A0ABX7PT48_9ACTN</name>
<dbReference type="EMBL" id="CP022295">
    <property type="protein sequence ID" value="QSR28808.1"/>
    <property type="molecule type" value="Genomic_DNA"/>
</dbReference>
<dbReference type="PANTHER" id="PTHR30055:SF200">
    <property type="entry name" value="HTH-TYPE TRANSCRIPTIONAL REPRESSOR BDCR"/>
    <property type="match status" value="1"/>
</dbReference>
<dbReference type="InterPro" id="IPR036271">
    <property type="entry name" value="Tet_transcr_reg_TetR-rel_C_sf"/>
</dbReference>
<keyword evidence="5" id="KW-1185">Reference proteome</keyword>
<dbReference type="SUPFAM" id="SSF46689">
    <property type="entry name" value="Homeodomain-like"/>
    <property type="match status" value="1"/>
</dbReference>
<sequence>MRLRCSARTHTSVRSFRRLVPDPSPGGPVPRTSGARTAAAIQDAAAELFLTRGYAATSLREIAAAVGIQVGSLYNHIDGKHQLLRDMMLAIMDELLAAIEAALDGSTDPVERLEQALDCHIRFHATHSRAVFIGNSELRSLEPEERRQVSGRRRAYEQVLIDLVNDLGDCGRADVIDAKLQVFSIVAIGTHVASWYRPGAGLALDDVVAVYTEATMRQLNIRPDHDALVGAVPGTVEVPE</sequence>
<dbReference type="InterPro" id="IPR001647">
    <property type="entry name" value="HTH_TetR"/>
</dbReference>
<dbReference type="Gene3D" id="1.10.357.10">
    <property type="entry name" value="Tetracycline Repressor, domain 2"/>
    <property type="match status" value="1"/>
</dbReference>
<feature type="domain" description="HTH tetR-type" evidence="3">
    <location>
        <begin position="35"/>
        <end position="95"/>
    </location>
</feature>
<evidence type="ECO:0000256" key="1">
    <source>
        <dbReference type="ARBA" id="ARBA00023125"/>
    </source>
</evidence>
<keyword evidence="1 2" id="KW-0238">DNA-binding</keyword>
<evidence type="ECO:0000259" key="3">
    <source>
        <dbReference type="PROSITE" id="PS50977"/>
    </source>
</evidence>
<accession>A0ABX7PT48</accession>
<gene>
    <name evidence="4" type="ORF">CFH99_24605</name>
</gene>
<dbReference type="SUPFAM" id="SSF48498">
    <property type="entry name" value="Tetracyclin repressor-like, C-terminal domain"/>
    <property type="match status" value="1"/>
</dbReference>
<dbReference type="InterPro" id="IPR050109">
    <property type="entry name" value="HTH-type_TetR-like_transc_reg"/>
</dbReference>
<dbReference type="Pfam" id="PF00440">
    <property type="entry name" value="TetR_N"/>
    <property type="match status" value="1"/>
</dbReference>
<reference evidence="4 5" key="1">
    <citation type="submission" date="2017-06" db="EMBL/GenBank/DDBJ databases">
        <title>Complete Genome Sequence of the Soil Carbazole-Degrading Bacterium Nocardioides aromaticivorans IC177.</title>
        <authorList>
            <person name="Vejarano F."/>
            <person name="Suzuki-Minakuchi C."/>
            <person name="Ohtsubo Y."/>
            <person name="Tsuda M."/>
            <person name="Okada K."/>
            <person name="Nojiri H."/>
        </authorList>
    </citation>
    <scope>NUCLEOTIDE SEQUENCE [LARGE SCALE GENOMIC DNA]</scope>
    <source>
        <strain evidence="4 5">IC177</strain>
    </source>
</reference>